<dbReference type="PANTHER" id="PTHR23026:SF90">
    <property type="entry name" value="IODOTYROSINE DEIODINASE 1"/>
    <property type="match status" value="1"/>
</dbReference>
<dbReference type="Pfam" id="PF00881">
    <property type="entry name" value="Nitroreductase"/>
    <property type="match status" value="1"/>
</dbReference>
<gene>
    <name evidence="5" type="ORF">ENLAB_05870</name>
</gene>
<dbReference type="SUPFAM" id="SSF55469">
    <property type="entry name" value="FMN-dependent nitroreductase-like"/>
    <property type="match status" value="1"/>
</dbReference>
<evidence type="ECO:0000256" key="3">
    <source>
        <dbReference type="ARBA" id="ARBA00023002"/>
    </source>
</evidence>
<dbReference type="Gene3D" id="3.40.109.10">
    <property type="entry name" value="NADH Oxidase"/>
    <property type="match status" value="1"/>
</dbReference>
<accession>A0ABN6NL79</accession>
<feature type="domain" description="Nitroreductase" evidence="4">
    <location>
        <begin position="166"/>
        <end position="216"/>
    </location>
</feature>
<keyword evidence="1" id="KW-0285">Flavoprotein</keyword>
<dbReference type="InterPro" id="IPR000415">
    <property type="entry name" value="Nitroreductase-like"/>
</dbReference>
<protein>
    <recommendedName>
        <fullName evidence="4">Nitroreductase domain-containing protein</fullName>
    </recommendedName>
</protein>
<dbReference type="CDD" id="cd02062">
    <property type="entry name" value="Nitro_FMN_reductase"/>
    <property type="match status" value="1"/>
</dbReference>
<evidence type="ECO:0000313" key="5">
    <source>
        <dbReference type="EMBL" id="BDG67023.1"/>
    </source>
</evidence>
<dbReference type="GeneID" id="83456583"/>
<sequence length="331" mass="37972">MKFNNSKSKEFFKKCLQKIRLRYLAHKDIKRFSKSAALSIYDATFDQLSSRIMYNVHAIEKGLSREHHFRKGFGRKALSTLNDCLLIYEEQNYSKDMFAYKQGRSIILRYIDKHKAMNEDTSFLSEIIVPAFLQEDSQFKFAGVKTVFLDDKKNNKNKNFYELSQNRASVRDFSGEAVDSKLVLSAIKNALKTPSVCNRQGWKVYLTENKTLIKDILYFQKGFNGYPKLPEILLTVCVSNSSFLSPVERNEAFVDGGLLSMSIIYGLEYEGLACVTLNAMMDSKSEKQIRKIVEIDSSEQVILFIAIGQFKDKVTVPVSDRKSLEDVVKII</sequence>
<dbReference type="RefSeq" id="WP_244352511.1">
    <property type="nucleotide sequence ID" value="NZ_AP025635.1"/>
</dbReference>
<dbReference type="Proteomes" id="UP000831692">
    <property type="component" value="Chromosome"/>
</dbReference>
<keyword evidence="2" id="KW-0288">FMN</keyword>
<reference evidence="5 6" key="1">
    <citation type="submission" date="2022-03" db="EMBL/GenBank/DDBJ databases">
        <title>Complete genome sequence of Enterococcus innesii DB-1.</title>
        <authorList>
            <person name="Fukuda D."/>
            <person name="Nolasco-Hipolito C."/>
        </authorList>
    </citation>
    <scope>NUCLEOTIDE SEQUENCE [LARGE SCALE GENOMIC DNA]</scope>
    <source>
        <strain evidence="5 6">DB-1</strain>
    </source>
</reference>
<proteinExistence type="predicted"/>
<keyword evidence="3" id="KW-0560">Oxidoreductase</keyword>
<evidence type="ECO:0000256" key="2">
    <source>
        <dbReference type="ARBA" id="ARBA00022643"/>
    </source>
</evidence>
<evidence type="ECO:0000259" key="4">
    <source>
        <dbReference type="Pfam" id="PF00881"/>
    </source>
</evidence>
<organism evidence="5 6">
    <name type="scientific">Enterococcus innesii</name>
    <dbReference type="NCBI Taxonomy" id="2839759"/>
    <lineage>
        <taxon>Bacteria</taxon>
        <taxon>Bacillati</taxon>
        <taxon>Bacillota</taxon>
        <taxon>Bacilli</taxon>
        <taxon>Lactobacillales</taxon>
        <taxon>Enterococcaceae</taxon>
        <taxon>Enterococcus</taxon>
    </lineage>
</organism>
<keyword evidence="6" id="KW-1185">Reference proteome</keyword>
<evidence type="ECO:0000256" key="1">
    <source>
        <dbReference type="ARBA" id="ARBA00022630"/>
    </source>
</evidence>
<evidence type="ECO:0000313" key="6">
    <source>
        <dbReference type="Proteomes" id="UP000831692"/>
    </source>
</evidence>
<dbReference type="InterPro" id="IPR029479">
    <property type="entry name" value="Nitroreductase"/>
</dbReference>
<dbReference type="InterPro" id="IPR050627">
    <property type="entry name" value="Nitroreductase/BluB"/>
</dbReference>
<dbReference type="PANTHER" id="PTHR23026">
    <property type="entry name" value="NADPH NITROREDUCTASE"/>
    <property type="match status" value="1"/>
</dbReference>
<name>A0ABN6NL79_9ENTE</name>
<dbReference type="EMBL" id="AP025635">
    <property type="protein sequence ID" value="BDG67023.1"/>
    <property type="molecule type" value="Genomic_DNA"/>
</dbReference>